<dbReference type="InterPro" id="IPR014985">
    <property type="entry name" value="WbqC"/>
</dbReference>
<dbReference type="AlphaFoldDB" id="A0AAU7FA61"/>
<gene>
    <name evidence="1" type="ORF">ABHF33_01875</name>
</gene>
<dbReference type="RefSeq" id="WP_348945377.1">
    <property type="nucleotide sequence ID" value="NZ_CP157355.1"/>
</dbReference>
<dbReference type="EMBL" id="CP157355">
    <property type="protein sequence ID" value="XBM01056.1"/>
    <property type="molecule type" value="Genomic_DNA"/>
</dbReference>
<name>A0AAU7FA61_9NEIS</name>
<sequence length="200" mass="23372">MSNTREGTWQQRNRILYQGHVQWLTVPVQRAFLGQHIQDVMIDPNQNNWRKKHAATLFNAYRNATHFSDVKEVIEMIASGGEVRLSELNINLTNYFCQRLQILTPRFVAHHFSMPSQRIERLKSLCQLMKCDEYFSPMGAKKYLTDDGFEIGSDIRLHFQSFYPKPYVQSNINDFTDRLSIVDVVAHCGFHGARQYILSQ</sequence>
<protein>
    <submittedName>
        <fullName evidence="1">WbqC family protein</fullName>
    </submittedName>
</protein>
<evidence type="ECO:0000313" key="1">
    <source>
        <dbReference type="EMBL" id="XBM01056.1"/>
    </source>
</evidence>
<reference evidence="1" key="1">
    <citation type="submission" date="2024-05" db="EMBL/GenBank/DDBJ databases">
        <authorList>
            <person name="Yang L."/>
            <person name="Pan L."/>
        </authorList>
    </citation>
    <scope>NUCLEOTIDE SEQUENCE</scope>
    <source>
        <strain evidence="1">FCG-7</strain>
    </source>
</reference>
<dbReference type="KEGG" id="cmav:ABHF33_01875"/>
<organism evidence="1">
    <name type="scientific">Chitinibacter mangrovi</name>
    <dbReference type="NCBI Taxonomy" id="3153927"/>
    <lineage>
        <taxon>Bacteria</taxon>
        <taxon>Pseudomonadati</taxon>
        <taxon>Pseudomonadota</taxon>
        <taxon>Betaproteobacteria</taxon>
        <taxon>Neisseriales</taxon>
        <taxon>Chitinibacteraceae</taxon>
        <taxon>Chitinibacter</taxon>
    </lineage>
</organism>
<accession>A0AAU7FA61</accession>
<dbReference type="Pfam" id="PF08889">
    <property type="entry name" value="WbqC"/>
    <property type="match status" value="1"/>
</dbReference>
<proteinExistence type="predicted"/>